<dbReference type="Proteomes" id="UP001208649">
    <property type="component" value="Unassembled WGS sequence"/>
</dbReference>
<name>A0ABT2W6B0_9FLAO</name>
<evidence type="ECO:0000313" key="2">
    <source>
        <dbReference type="Proteomes" id="UP001208649"/>
    </source>
</evidence>
<organism evidence="1 2">
    <name type="scientific">Chryseobacterium edaphi</name>
    <dbReference type="NCBI Taxonomy" id="2976532"/>
    <lineage>
        <taxon>Bacteria</taxon>
        <taxon>Pseudomonadati</taxon>
        <taxon>Bacteroidota</taxon>
        <taxon>Flavobacteriia</taxon>
        <taxon>Flavobacteriales</taxon>
        <taxon>Weeksellaceae</taxon>
        <taxon>Chryseobacterium group</taxon>
        <taxon>Chryseobacterium</taxon>
    </lineage>
</organism>
<accession>A0ABT2W6B0</accession>
<proteinExistence type="predicted"/>
<sequence>MLEIANKYIKQIQQKINVELEIPNEFIKKSYGNIYDYIAKDYKHRLAGN</sequence>
<protein>
    <submittedName>
        <fullName evidence="1">Uncharacterized protein</fullName>
    </submittedName>
</protein>
<keyword evidence="2" id="KW-1185">Reference proteome</keyword>
<dbReference type="RefSeq" id="WP_263003145.1">
    <property type="nucleotide sequence ID" value="NZ_JAOTEM010000002.1"/>
</dbReference>
<dbReference type="EMBL" id="JAOTEM010000002">
    <property type="protein sequence ID" value="MCU7617716.1"/>
    <property type="molecule type" value="Genomic_DNA"/>
</dbReference>
<reference evidence="2" key="1">
    <citation type="submission" date="2023-07" db="EMBL/GenBank/DDBJ databases">
        <title>Chryseobacterium sp. strain PBS4-4 Genome sequencing and assembly.</title>
        <authorList>
            <person name="Jung Y."/>
        </authorList>
    </citation>
    <scope>NUCLEOTIDE SEQUENCE [LARGE SCALE GENOMIC DNA]</scope>
    <source>
        <strain evidence="2">PBS4-4</strain>
    </source>
</reference>
<gene>
    <name evidence="1" type="ORF">NZ698_10950</name>
</gene>
<comment type="caution">
    <text evidence="1">The sequence shown here is derived from an EMBL/GenBank/DDBJ whole genome shotgun (WGS) entry which is preliminary data.</text>
</comment>
<evidence type="ECO:0000313" key="1">
    <source>
        <dbReference type="EMBL" id="MCU7617716.1"/>
    </source>
</evidence>